<protein>
    <submittedName>
        <fullName evidence="2">Uncharacterized protein</fullName>
    </submittedName>
</protein>
<gene>
    <name evidence="2" type="ORF">DFH08DRAFT_1001833</name>
</gene>
<reference evidence="2" key="1">
    <citation type="submission" date="2023-03" db="EMBL/GenBank/DDBJ databases">
        <title>Massive genome expansion in bonnet fungi (Mycena s.s.) driven by repeated elements and novel gene families across ecological guilds.</title>
        <authorList>
            <consortium name="Lawrence Berkeley National Laboratory"/>
            <person name="Harder C.B."/>
            <person name="Miyauchi S."/>
            <person name="Viragh M."/>
            <person name="Kuo A."/>
            <person name="Thoen E."/>
            <person name="Andreopoulos B."/>
            <person name="Lu D."/>
            <person name="Skrede I."/>
            <person name="Drula E."/>
            <person name="Henrissat B."/>
            <person name="Morin E."/>
            <person name="Kohler A."/>
            <person name="Barry K."/>
            <person name="LaButti K."/>
            <person name="Morin E."/>
            <person name="Salamov A."/>
            <person name="Lipzen A."/>
            <person name="Mereny Z."/>
            <person name="Hegedus B."/>
            <person name="Baldrian P."/>
            <person name="Stursova M."/>
            <person name="Weitz H."/>
            <person name="Taylor A."/>
            <person name="Grigoriev I.V."/>
            <person name="Nagy L.G."/>
            <person name="Martin F."/>
            <person name="Kauserud H."/>
        </authorList>
    </citation>
    <scope>NUCLEOTIDE SEQUENCE</scope>
    <source>
        <strain evidence="2">CBHHK002</strain>
    </source>
</reference>
<organism evidence="2 3">
    <name type="scientific">Mycena albidolilacea</name>
    <dbReference type="NCBI Taxonomy" id="1033008"/>
    <lineage>
        <taxon>Eukaryota</taxon>
        <taxon>Fungi</taxon>
        <taxon>Dikarya</taxon>
        <taxon>Basidiomycota</taxon>
        <taxon>Agaricomycotina</taxon>
        <taxon>Agaricomycetes</taxon>
        <taxon>Agaricomycetidae</taxon>
        <taxon>Agaricales</taxon>
        <taxon>Marasmiineae</taxon>
        <taxon>Mycenaceae</taxon>
        <taxon>Mycena</taxon>
    </lineage>
</organism>
<dbReference type="AlphaFoldDB" id="A0AAD7A0K2"/>
<feature type="compositionally biased region" description="Basic and acidic residues" evidence="1">
    <location>
        <begin position="486"/>
        <end position="495"/>
    </location>
</feature>
<name>A0AAD7A0K2_9AGAR</name>
<evidence type="ECO:0000256" key="1">
    <source>
        <dbReference type="SAM" id="MobiDB-lite"/>
    </source>
</evidence>
<evidence type="ECO:0000313" key="3">
    <source>
        <dbReference type="Proteomes" id="UP001218218"/>
    </source>
</evidence>
<proteinExistence type="predicted"/>
<dbReference type="EMBL" id="JARIHO010000019">
    <property type="protein sequence ID" value="KAJ7347176.1"/>
    <property type="molecule type" value="Genomic_DNA"/>
</dbReference>
<dbReference type="Proteomes" id="UP001218218">
    <property type="component" value="Unassembled WGS sequence"/>
</dbReference>
<keyword evidence="3" id="KW-1185">Reference proteome</keyword>
<accession>A0AAD7A0K2</accession>
<feature type="region of interest" description="Disordered" evidence="1">
    <location>
        <begin position="470"/>
        <end position="534"/>
    </location>
</feature>
<sequence>MRAVRRYTTWEIVCARLAPSLATLCPRFAAFAAYTASCSSPLPTHASKHILYDDVRDSDGRLVAMRRRSGVEYDMPLPPAAQGVPFPFPPLLYRDSLCPLLELPLPLPADLGELNPLVPVPCAFPLELELELELGCAESRRSSPASTDGRLGRLPAIFGRLGANFDVDFAPGAAPTLVARCSPAPALARGMELPALEALVPRFECAVLNADTLFDADGEAEENDAPTALRSVAAASSAQSRAPTVTHSSAGSSLAPRGYSRSTWDWWRGYGCWIVEANVVQLHRVSGTDLPRALIWALHNVISFRIELTRNYFQWFYVYSPCDWLIKDRPGAGPEVARPAVHPSLPFIGIKLVIKAYTVVLRSIRIVTRHTAKNLRKFSRASRAQPRLTDGSNRLIRESYERARWSHRKSQKRAYELNVILQYFKISGYMVIVEATEGPLRRPRGATEAVEAVEAPAEMAGRGVAETVKDVGEADQEGGKPVAARANREQAENAPRRRQWTRTGGKGAGRAARPREGGAKEVGGGEQRRAKPRLGYSERVMVPFELCGVPRRPKAGGRRRATSSVVEAEAARCSAAPHVGRVPGEQQAGPWFGMVMRRYMYEEEAGEAAAGGGGPRRGGGGRPTHRCQDSRAGFINFRFANFKSLRAGRKFPFCIPLPRRRYLSSMHPNTRAIYFKETVHLKSAASTHALHTSTHVNAVNAALIGIAGLWTRSVIQQAQALSIIFSFLPLLRVHFIVDLVNVFWVANPIWVAKNCVLMSPLFTQPTFTPIKT</sequence>
<evidence type="ECO:0000313" key="2">
    <source>
        <dbReference type="EMBL" id="KAJ7347176.1"/>
    </source>
</evidence>
<comment type="caution">
    <text evidence="2">The sequence shown here is derived from an EMBL/GenBank/DDBJ whole genome shotgun (WGS) entry which is preliminary data.</text>
</comment>